<dbReference type="Proteomes" id="UP000054324">
    <property type="component" value="Unassembled WGS sequence"/>
</dbReference>
<evidence type="ECO:0000313" key="5">
    <source>
        <dbReference type="EMBL" id="KER22338.1"/>
    </source>
</evidence>
<dbReference type="GO" id="GO:0019888">
    <property type="term" value="F:protein phosphatase regulator activity"/>
    <property type="evidence" value="ECO:0007669"/>
    <property type="project" value="TreeGrafter"/>
</dbReference>
<feature type="compositionally biased region" description="Polar residues" evidence="3">
    <location>
        <begin position="458"/>
        <end position="471"/>
    </location>
</feature>
<dbReference type="PROSITE" id="PS50077">
    <property type="entry name" value="HEAT_REPEAT"/>
    <property type="match status" value="7"/>
</dbReference>
<proteinExistence type="predicted"/>
<gene>
    <name evidence="5" type="ORF">T265_09555</name>
</gene>
<dbReference type="OrthoDB" id="340346at2759"/>
<dbReference type="PANTHER" id="PTHR10648:SF4">
    <property type="entry name" value="PROTEIN PHOSPHATASE 2 (FORMERLY 2A), REGULATORY SUBUNIT A, BETA ISOFORM-RELATED"/>
    <property type="match status" value="1"/>
</dbReference>
<dbReference type="InterPro" id="IPR051023">
    <property type="entry name" value="PP2A_Regulatory_Subunit_A"/>
</dbReference>
<keyword evidence="6" id="KW-1185">Reference proteome</keyword>
<accession>A0A074Z5I6</accession>
<feature type="repeat" description="HEAT" evidence="2">
    <location>
        <begin position="494"/>
        <end position="532"/>
    </location>
</feature>
<dbReference type="EMBL" id="KL596905">
    <property type="protein sequence ID" value="KER22338.1"/>
    <property type="molecule type" value="Genomic_DNA"/>
</dbReference>
<organism evidence="5 6">
    <name type="scientific">Opisthorchis viverrini</name>
    <name type="common">Southeast Asian liver fluke</name>
    <dbReference type="NCBI Taxonomy" id="6198"/>
    <lineage>
        <taxon>Eukaryota</taxon>
        <taxon>Metazoa</taxon>
        <taxon>Spiralia</taxon>
        <taxon>Lophotrochozoa</taxon>
        <taxon>Platyhelminthes</taxon>
        <taxon>Trematoda</taxon>
        <taxon>Digenea</taxon>
        <taxon>Opisthorchiida</taxon>
        <taxon>Opisthorchiata</taxon>
        <taxon>Opisthorchiidae</taxon>
        <taxon>Opisthorchis</taxon>
    </lineage>
</organism>
<feature type="repeat" description="HEAT" evidence="2">
    <location>
        <begin position="744"/>
        <end position="782"/>
    </location>
</feature>
<name>A0A074Z5I6_OPIVI</name>
<feature type="repeat" description="HEAT" evidence="2">
    <location>
        <begin position="705"/>
        <end position="743"/>
    </location>
</feature>
<evidence type="ECO:0000256" key="3">
    <source>
        <dbReference type="SAM" id="MobiDB-lite"/>
    </source>
</evidence>
<dbReference type="KEGG" id="ovi:T265_09555"/>
<sequence>MDFLTLYGVYVRLFLEYSNQVVYSGRTKDVALIERVQRAATKMIAGLKCVDYDTRLAMPGLFPLAYRRLRGDLILTYVMYEQNLANRWTKAAGRLGIPDPGSFGESVHPQIRVFCCGVFCCAFQVNDKNKTDLRNLGKSLDPVYQSVNPWANHKSVVSDAVTVYYNRDTFFAIRTYGSVDGFSKGGRLDQYRTSCHLLVDMADTQEAYYPIAVLIEELRNEDLQLRLNSIRQLKTIALTLGPEKTQSQLIPFLNDTICDEDEVLFALAEQLGTLVPYVGGPEHAPSLLPPLENFAAVEEAAVRDKAVESLRKLAVLHSLEAMEEHFFPLVQRLVLGDWFTSRTSACALLSVVYPRIRPAKRQILMEMLKKLSEDDTPMVRRGIAGRLGELALVMCGSVKPTDSQSDDSGSPVVNGTHVKSGDTSSSSETAPPDVTSNIKGGNRQSVDTVAALGGDAPTGQQQSLSGNQATGSRTVTAELALDPTVERKNILSVIVPVFSRLLLDDQESVRLMAVESFMGLVQALGPADTEANLLDLIEQTVSDSAWRVRCMLAEKCVSLFVLLSPQVARNSLVPLFIGLLRDQEAEVRAVAASKIKSFARCLLGLSPVDPNAPNPSNPVEQLDASTDLTKSSEAPAQVTRIHIDSDVDMEKMAVVAAADETVMTKLLPAIRTLADDSNSHVRSALSSAILGLAPLIGRNLTVEHLLPILLTYLKDDSPDVRFNLISNLEQLNCVIGLDHVSSSLLPSVIQLAEDPKWRVRLVLIEYMPSLADQLGVHMFNGQLTEICLAWLVDEVCAIREAAVENLVKLGVKFGSEWMNQTFVPQVATLATAENYLHRMICLQSVIRLSDIVGPAVCKQHLLPVVLSMQADNVPNVRIKREVLEVVERFTYLGSCISSDCSVTDEVNARICKARAAFANLRHLWYQNGLSLNLKGRVYQATVRAVLLYGRETWPIRAAELRRVQVFDNRCLRTIARVRWYRRIRNEVVRKRVFGCVTGTSIEECVQHQKVAQSLEKLGVQLDPKDVEGEIQTCLRRLAEDPDRDVRFYTEEAMETLHLCPESGKQACADALRTPSELVRSELPGEEPAILTDTLAADHPVAE</sequence>
<dbReference type="GO" id="GO:0005634">
    <property type="term" value="C:nucleus"/>
    <property type="evidence" value="ECO:0007669"/>
    <property type="project" value="TreeGrafter"/>
</dbReference>
<feature type="compositionally biased region" description="Polar residues" evidence="3">
    <location>
        <begin position="400"/>
        <end position="413"/>
    </location>
</feature>
<dbReference type="InterPro" id="IPR011989">
    <property type="entry name" value="ARM-like"/>
</dbReference>
<evidence type="ECO:0000313" key="6">
    <source>
        <dbReference type="Proteomes" id="UP000054324"/>
    </source>
</evidence>
<evidence type="ECO:0000256" key="1">
    <source>
        <dbReference type="ARBA" id="ARBA00022737"/>
    </source>
</evidence>
<dbReference type="GeneID" id="20323724"/>
<dbReference type="GO" id="GO:0005829">
    <property type="term" value="C:cytosol"/>
    <property type="evidence" value="ECO:0007669"/>
    <property type="project" value="TreeGrafter"/>
</dbReference>
<dbReference type="GO" id="GO:0000159">
    <property type="term" value="C:protein phosphatase type 2A complex"/>
    <property type="evidence" value="ECO:0007669"/>
    <property type="project" value="TreeGrafter"/>
</dbReference>
<feature type="repeat" description="HEAT" evidence="2">
    <location>
        <begin position="572"/>
        <end position="602"/>
    </location>
</feature>
<dbReference type="RefSeq" id="XP_009173925.1">
    <property type="nucleotide sequence ID" value="XM_009175661.1"/>
</dbReference>
<evidence type="ECO:0000259" key="4">
    <source>
        <dbReference type="Pfam" id="PF22956"/>
    </source>
</evidence>
<dbReference type="CTD" id="20323724"/>
<feature type="compositionally biased region" description="Polar residues" evidence="3">
    <location>
        <begin position="421"/>
        <end position="447"/>
    </location>
</feature>
<dbReference type="Pfam" id="PF22956">
    <property type="entry name" value="VPS15-like_hel"/>
    <property type="match status" value="2"/>
</dbReference>
<dbReference type="Gene3D" id="1.25.10.10">
    <property type="entry name" value="Leucine-rich Repeat Variant"/>
    <property type="match status" value="2"/>
</dbReference>
<dbReference type="STRING" id="6198.A0A074Z5I6"/>
<feature type="region of interest" description="Disordered" evidence="3">
    <location>
        <begin position="398"/>
        <end position="471"/>
    </location>
</feature>
<reference evidence="5 6" key="1">
    <citation type="submission" date="2013-11" db="EMBL/GenBank/DDBJ databases">
        <title>Opisthorchis viverrini - life in the bile duct.</title>
        <authorList>
            <person name="Young N.D."/>
            <person name="Nagarajan N."/>
            <person name="Lin S.J."/>
            <person name="Korhonen P.K."/>
            <person name="Jex A.R."/>
            <person name="Hall R.S."/>
            <person name="Safavi-Hemami H."/>
            <person name="Kaewkong W."/>
            <person name="Bertrand D."/>
            <person name="Gao S."/>
            <person name="Seet Q."/>
            <person name="Wongkham S."/>
            <person name="Teh B.T."/>
            <person name="Wongkham C."/>
            <person name="Intapan P.M."/>
            <person name="Maleewong W."/>
            <person name="Yang X."/>
            <person name="Hu M."/>
            <person name="Wang Z."/>
            <person name="Hofmann A."/>
            <person name="Sternberg P.W."/>
            <person name="Tan P."/>
            <person name="Wang J."/>
            <person name="Gasser R.B."/>
        </authorList>
    </citation>
    <scope>NUCLEOTIDE SEQUENCE [LARGE SCALE GENOMIC DNA]</scope>
</reference>
<dbReference type="InterPro" id="IPR021133">
    <property type="entry name" value="HEAT_type_2"/>
</dbReference>
<dbReference type="InterPro" id="IPR016024">
    <property type="entry name" value="ARM-type_fold"/>
</dbReference>
<protein>
    <recommendedName>
        <fullName evidence="4">Phosphatase 2A Regulatory Subunit A helical domain-containing protein</fullName>
    </recommendedName>
</protein>
<feature type="repeat" description="HEAT" evidence="2">
    <location>
        <begin position="287"/>
        <end position="325"/>
    </location>
</feature>
<dbReference type="PANTHER" id="PTHR10648">
    <property type="entry name" value="SERINE/THREONINE-PROTEIN PHOSPHATASE PP2A 65 KDA REGULATORY SUBUNIT"/>
    <property type="match status" value="1"/>
</dbReference>
<evidence type="ECO:0000256" key="2">
    <source>
        <dbReference type="PROSITE-ProRule" id="PRU00103"/>
    </source>
</evidence>
<feature type="repeat" description="HEAT" evidence="2">
    <location>
        <begin position="666"/>
        <end position="704"/>
    </location>
</feature>
<dbReference type="AlphaFoldDB" id="A0A074Z5I6"/>
<feature type="domain" description="Phosphatase 2A Regulatory Subunit A helical" evidence="4">
    <location>
        <begin position="636"/>
        <end position="813"/>
    </location>
</feature>
<feature type="repeat" description="HEAT" evidence="2">
    <location>
        <begin position="210"/>
        <end position="248"/>
    </location>
</feature>
<keyword evidence="1" id="KW-0677">Repeat</keyword>
<feature type="domain" description="Phosphatase 2A Regulatory Subunit A helical" evidence="4">
    <location>
        <begin position="484"/>
        <end position="598"/>
    </location>
</feature>
<dbReference type="SUPFAM" id="SSF48371">
    <property type="entry name" value="ARM repeat"/>
    <property type="match status" value="1"/>
</dbReference>
<dbReference type="InterPro" id="IPR055231">
    <property type="entry name" value="2AA_helical"/>
</dbReference>